<gene>
    <name evidence="2" type="ORF">FB550_11821</name>
</gene>
<keyword evidence="1" id="KW-0812">Transmembrane</keyword>
<evidence type="ECO:0000256" key="1">
    <source>
        <dbReference type="SAM" id="Phobius"/>
    </source>
</evidence>
<comment type="caution">
    <text evidence="2">The sequence shown here is derived from an EMBL/GenBank/DDBJ whole genome shotgun (WGS) entry which is preliminary data.</text>
</comment>
<proteinExistence type="predicted"/>
<evidence type="ECO:0000313" key="3">
    <source>
        <dbReference type="Proteomes" id="UP000319671"/>
    </source>
</evidence>
<evidence type="ECO:0000313" key="2">
    <source>
        <dbReference type="EMBL" id="TWD92390.1"/>
    </source>
</evidence>
<dbReference type="EMBL" id="VIVN01000018">
    <property type="protein sequence ID" value="TWD92390.1"/>
    <property type="molecule type" value="Genomic_DNA"/>
</dbReference>
<keyword evidence="1" id="KW-1133">Transmembrane helix</keyword>
<feature type="transmembrane region" description="Helical" evidence="1">
    <location>
        <begin position="31"/>
        <end position="48"/>
    </location>
</feature>
<sequence length="52" mass="5950">MVKFLPSSVKWLVFTLLSSLISYYFTGLSNITLSSFITGFIFSVGYLYRNNL</sequence>
<accession>A0A561CMZ3</accession>
<organism evidence="2 3">
    <name type="scientific">Neobacillus bataviensis</name>
    <dbReference type="NCBI Taxonomy" id="220685"/>
    <lineage>
        <taxon>Bacteria</taxon>
        <taxon>Bacillati</taxon>
        <taxon>Bacillota</taxon>
        <taxon>Bacilli</taxon>
        <taxon>Bacillales</taxon>
        <taxon>Bacillaceae</taxon>
        <taxon>Neobacillus</taxon>
    </lineage>
</organism>
<protein>
    <submittedName>
        <fullName evidence="2">Uncharacterized protein</fullName>
    </submittedName>
</protein>
<name>A0A561CMZ3_9BACI</name>
<dbReference type="AlphaFoldDB" id="A0A561CMZ3"/>
<keyword evidence="1" id="KW-0472">Membrane</keyword>
<keyword evidence="3" id="KW-1185">Reference proteome</keyword>
<reference evidence="2 3" key="1">
    <citation type="submission" date="2019-06" db="EMBL/GenBank/DDBJ databases">
        <title>Sorghum-associated microbial communities from plants grown in Nebraska, USA.</title>
        <authorList>
            <person name="Schachtman D."/>
        </authorList>
    </citation>
    <scope>NUCLEOTIDE SEQUENCE [LARGE SCALE GENOMIC DNA]</scope>
    <source>
        <strain evidence="2 3">2482</strain>
    </source>
</reference>
<dbReference type="Proteomes" id="UP000319671">
    <property type="component" value="Unassembled WGS sequence"/>
</dbReference>